<dbReference type="EMBL" id="BGPR01006795">
    <property type="protein sequence ID" value="GBN21922.1"/>
    <property type="molecule type" value="Genomic_DNA"/>
</dbReference>
<feature type="disulfide bond" evidence="7">
    <location>
        <begin position="101"/>
        <end position="116"/>
    </location>
</feature>
<evidence type="ECO:0000256" key="6">
    <source>
        <dbReference type="PIRSR" id="PIRSR602157-2"/>
    </source>
</evidence>
<dbReference type="AlphaFoldDB" id="A0A4Y2M579"/>
<comment type="caution">
    <text evidence="7">Lacks conserved residue(s) required for the propagation of feature annotation.</text>
</comment>
<dbReference type="PROSITE" id="PS01209">
    <property type="entry name" value="LDLRA_1"/>
    <property type="match status" value="1"/>
</dbReference>
<comment type="caution">
    <text evidence="8">The sequence shown here is derived from an EMBL/GenBank/DDBJ whole genome shotgun (WGS) entry which is preliminary data.</text>
</comment>
<evidence type="ECO:0000256" key="3">
    <source>
        <dbReference type="ARBA" id="ARBA00022729"/>
    </source>
</evidence>
<evidence type="ECO:0000256" key="4">
    <source>
        <dbReference type="ARBA" id="ARBA00023157"/>
    </source>
</evidence>
<feature type="disulfide bond" evidence="7">
    <location>
        <begin position="89"/>
        <end position="107"/>
    </location>
</feature>
<evidence type="ECO:0000256" key="5">
    <source>
        <dbReference type="PIRSR" id="PIRSR602157-1"/>
    </source>
</evidence>
<feature type="non-terminal residue" evidence="8">
    <location>
        <position position="1"/>
    </location>
</feature>
<dbReference type="InterPro" id="IPR023415">
    <property type="entry name" value="LDLR_class-A_CS"/>
</dbReference>
<dbReference type="InterPro" id="IPR002172">
    <property type="entry name" value="LDrepeatLR_classA_rpt"/>
</dbReference>
<dbReference type="GO" id="GO:0031419">
    <property type="term" value="F:cobalamin binding"/>
    <property type="evidence" value="ECO:0007669"/>
    <property type="project" value="InterPro"/>
</dbReference>
<keyword evidence="5" id="KW-0170">Cobalt</keyword>
<evidence type="ECO:0000256" key="2">
    <source>
        <dbReference type="ARBA" id="ARBA00022525"/>
    </source>
</evidence>
<evidence type="ECO:0000313" key="9">
    <source>
        <dbReference type="Proteomes" id="UP000499080"/>
    </source>
</evidence>
<dbReference type="GO" id="GO:0005615">
    <property type="term" value="C:extracellular space"/>
    <property type="evidence" value="ECO:0007669"/>
    <property type="project" value="TreeGrafter"/>
</dbReference>
<dbReference type="InterPro" id="IPR002157">
    <property type="entry name" value="Cbl-bd_prot"/>
</dbReference>
<proteinExistence type="predicted"/>
<evidence type="ECO:0000313" key="8">
    <source>
        <dbReference type="EMBL" id="GBN21922.1"/>
    </source>
</evidence>
<keyword evidence="3" id="KW-0732">Signal</keyword>
<feature type="binding site" evidence="5">
    <location>
        <position position="319"/>
    </location>
    <ligand>
        <name>cyanocob(III)alamin</name>
        <dbReference type="ChEBI" id="CHEBI:17439"/>
    </ligand>
</feature>
<name>A0A4Y2M579_ARAVE</name>
<dbReference type="PROSITE" id="PS50068">
    <property type="entry name" value="LDLRA_2"/>
    <property type="match status" value="4"/>
</dbReference>
<dbReference type="Pfam" id="PF01122">
    <property type="entry name" value="Cobalamin_bind"/>
    <property type="match status" value="1"/>
</dbReference>
<dbReference type="SUPFAM" id="SSF57424">
    <property type="entry name" value="LDL receptor-like module"/>
    <property type="match status" value="4"/>
</dbReference>
<feature type="binding site" evidence="5">
    <location>
        <begin position="502"/>
        <end position="503"/>
    </location>
    <ligand>
        <name>cyanocob(III)alamin</name>
        <dbReference type="ChEBI" id="CHEBI:17439"/>
    </ligand>
</feature>
<feature type="disulfide bond" evidence="6">
    <location>
        <begin position="291"/>
        <end position="330"/>
    </location>
</feature>
<keyword evidence="9" id="KW-1185">Reference proteome</keyword>
<dbReference type="InterPro" id="IPR051588">
    <property type="entry name" value="Cobalamin_Transport"/>
</dbReference>
<feature type="disulfide bond" evidence="7">
    <location>
        <begin position="64"/>
        <end position="79"/>
    </location>
</feature>
<accession>A0A4Y2M579</accession>
<feature type="disulfide bond" evidence="7">
    <location>
        <begin position="82"/>
        <end position="94"/>
    </location>
</feature>
<keyword evidence="4 6" id="KW-1015">Disulfide bond</keyword>
<feature type="disulfide bond" evidence="7">
    <location>
        <begin position="144"/>
        <end position="159"/>
    </location>
</feature>
<dbReference type="Proteomes" id="UP000499080">
    <property type="component" value="Unassembled WGS sequence"/>
</dbReference>
<dbReference type="Gene3D" id="1.50.10.20">
    <property type="match status" value="1"/>
</dbReference>
<organism evidence="8 9">
    <name type="scientific">Araneus ventricosus</name>
    <name type="common">Orbweaver spider</name>
    <name type="synonym">Epeira ventricosa</name>
    <dbReference type="NCBI Taxonomy" id="182803"/>
    <lineage>
        <taxon>Eukaryota</taxon>
        <taxon>Metazoa</taxon>
        <taxon>Ecdysozoa</taxon>
        <taxon>Arthropoda</taxon>
        <taxon>Chelicerata</taxon>
        <taxon>Arachnida</taxon>
        <taxon>Araneae</taxon>
        <taxon>Araneomorphae</taxon>
        <taxon>Entelegynae</taxon>
        <taxon>Araneoidea</taxon>
        <taxon>Araneidae</taxon>
        <taxon>Araneus</taxon>
    </lineage>
</organism>
<reference evidence="8 9" key="1">
    <citation type="journal article" date="2019" name="Sci. Rep.">
        <title>Orb-weaving spider Araneus ventricosus genome elucidates the spidroin gene catalogue.</title>
        <authorList>
            <person name="Kono N."/>
            <person name="Nakamura H."/>
            <person name="Ohtoshi R."/>
            <person name="Moran D.A.P."/>
            <person name="Shinohara A."/>
            <person name="Yoshida Y."/>
            <person name="Fujiwara M."/>
            <person name="Mori M."/>
            <person name="Tomita M."/>
            <person name="Arakawa K."/>
        </authorList>
    </citation>
    <scope>NUCLEOTIDE SEQUENCE [LARGE SCALE GENOMIC DNA]</scope>
</reference>
<dbReference type="InterPro" id="IPR036055">
    <property type="entry name" value="LDL_receptor-like_sf"/>
</dbReference>
<feature type="disulfide bond" evidence="7">
    <location>
        <begin position="9"/>
        <end position="27"/>
    </location>
</feature>
<dbReference type="Gene3D" id="4.10.400.10">
    <property type="entry name" value="Low-density Lipoprotein Receptor"/>
    <property type="match status" value="4"/>
</dbReference>
<gene>
    <name evidence="8" type="primary">Lrp2_3</name>
    <name evidence="8" type="ORF">AVEN_42432_1</name>
</gene>
<dbReference type="Gene3D" id="2.170.130.30">
    <property type="match status" value="1"/>
</dbReference>
<feature type="binding site" evidence="5">
    <location>
        <position position="363"/>
    </location>
    <ligand>
        <name>cyanocob(III)alamin</name>
        <dbReference type="ChEBI" id="CHEBI:17439"/>
    </ligand>
</feature>
<keyword evidence="8" id="KW-0449">Lipoprotein</keyword>
<dbReference type="CDD" id="cd00112">
    <property type="entry name" value="LDLa"/>
    <property type="match status" value="4"/>
</dbReference>
<dbReference type="OrthoDB" id="6432964at2759"/>
<sequence>ACPPSAFRCTNGKCVTHDWFCDKENNCGDNSDESFCDIDPVTPCPPGWDRCPDKRRCIPSHWMCDGWKHCNGTSEEANCTSCSPKAFKCSNGKCEQRHSFCDGFDDCGDNSDERYCDVDPRTPCPVGWDRCPNKRRCIPSHWMCDGWLDCYGESEEVECGKDILKTSNITFAKTELKLWFLHKRKSGSRPDRWGSQVHRIAAALHLADNSTFGPGNSTGEEIRYELRLQLLRNLGKDKKMSSQELALYIHAFLVSCIDPRDFYGYNLVRDLRRRVEAGGNYTNPFLILALCNAGDAMTARDVERVTAAYDSQHRPLWTDSQALSSMALSCISSRSSVSVDERTLKDMLQELKRRQFRNGTVDNFRTTALVTQALFIFDSYKKEFDLDSAIKVLLSGLNGSKSLLDAYYALPVLSRKSLLNVTSNHCIKEPVAEEEALQKVLDVDGETMAVQYSVWIGDKVNLARTWRLRMRVNSTIYDAIETVAKIDNRQRVEYNVVDGKPYVTALNGMEDDPELGTYWFVYQKSLKSDDAAKIVEQSPVDIRLQPHLEIILWYKRAAWSGQSFLQEPFTSP</sequence>
<comment type="subcellular location">
    <subcellularLocation>
        <location evidence="1">Secreted</location>
    </subcellularLocation>
</comment>
<dbReference type="Pfam" id="PF00057">
    <property type="entry name" value="Ldl_recept_a"/>
    <property type="match status" value="2"/>
</dbReference>
<dbReference type="PANTHER" id="PTHR10559">
    <property type="entry name" value="TRANSCOBALAMIN-1/GASTRIC INTRINSIC FACTOR"/>
    <property type="match status" value="1"/>
</dbReference>
<feature type="disulfide bond" evidence="7">
    <location>
        <begin position="21"/>
        <end position="36"/>
    </location>
</feature>
<keyword evidence="8" id="KW-0675">Receptor</keyword>
<protein>
    <submittedName>
        <fullName evidence="8">Low-density lipoprotein receptor-related protein 2</fullName>
    </submittedName>
</protein>
<evidence type="ECO:0000256" key="7">
    <source>
        <dbReference type="PROSITE-ProRule" id="PRU00124"/>
    </source>
</evidence>
<dbReference type="PANTHER" id="PTHR10559:SF18">
    <property type="entry name" value="TRANSCOBALAMIN II"/>
    <property type="match status" value="1"/>
</dbReference>
<dbReference type="SMART" id="SM00192">
    <property type="entry name" value="LDLa"/>
    <property type="match status" value="4"/>
</dbReference>
<evidence type="ECO:0000256" key="1">
    <source>
        <dbReference type="ARBA" id="ARBA00004613"/>
    </source>
</evidence>
<dbReference type="GO" id="GO:0015889">
    <property type="term" value="P:cobalamin transport"/>
    <property type="evidence" value="ECO:0007669"/>
    <property type="project" value="InterPro"/>
</dbReference>
<keyword evidence="2" id="KW-0964">Secreted</keyword>
<feature type="disulfide bond" evidence="7">
    <location>
        <begin position="2"/>
        <end position="14"/>
    </location>
</feature>
<dbReference type="PRINTS" id="PR00261">
    <property type="entry name" value="LDLRECEPTOR"/>
</dbReference>